<comment type="caution">
    <text evidence="1">The sequence shown here is derived from an EMBL/GenBank/DDBJ whole genome shotgun (WGS) entry which is preliminary data.</text>
</comment>
<dbReference type="EMBL" id="JAVRBK010000009">
    <property type="protein sequence ID" value="KAK5639317.1"/>
    <property type="molecule type" value="Genomic_DNA"/>
</dbReference>
<protein>
    <submittedName>
        <fullName evidence="1">Uncharacterized protein</fullName>
    </submittedName>
</protein>
<name>A0AAN7ZDB2_9COLE</name>
<evidence type="ECO:0000313" key="1">
    <source>
        <dbReference type="EMBL" id="KAK5639317.1"/>
    </source>
</evidence>
<dbReference type="Proteomes" id="UP001329430">
    <property type="component" value="Chromosome 9"/>
</dbReference>
<proteinExistence type="predicted"/>
<organism evidence="1 2">
    <name type="scientific">Pyrocoelia pectoralis</name>
    <dbReference type="NCBI Taxonomy" id="417401"/>
    <lineage>
        <taxon>Eukaryota</taxon>
        <taxon>Metazoa</taxon>
        <taxon>Ecdysozoa</taxon>
        <taxon>Arthropoda</taxon>
        <taxon>Hexapoda</taxon>
        <taxon>Insecta</taxon>
        <taxon>Pterygota</taxon>
        <taxon>Neoptera</taxon>
        <taxon>Endopterygota</taxon>
        <taxon>Coleoptera</taxon>
        <taxon>Polyphaga</taxon>
        <taxon>Elateriformia</taxon>
        <taxon>Elateroidea</taxon>
        <taxon>Lampyridae</taxon>
        <taxon>Lampyrinae</taxon>
        <taxon>Pyrocoelia</taxon>
    </lineage>
</organism>
<sequence>MQSLPKAIVESIRENVLDIIRKAKAPKPNIRKNERECARNLKDNKAIVILKANKCNAIVVTNTSNYDTKIRTMLTDTTYPH</sequence>
<evidence type="ECO:0000313" key="2">
    <source>
        <dbReference type="Proteomes" id="UP001329430"/>
    </source>
</evidence>
<accession>A0AAN7ZDB2</accession>
<keyword evidence="2" id="KW-1185">Reference proteome</keyword>
<dbReference type="AlphaFoldDB" id="A0AAN7ZDB2"/>
<gene>
    <name evidence="1" type="ORF">RI129_011809</name>
</gene>
<reference evidence="1 2" key="1">
    <citation type="journal article" date="2024" name="Insects">
        <title>An Improved Chromosome-Level Genome Assembly of the Firefly Pyrocoelia pectoralis.</title>
        <authorList>
            <person name="Fu X."/>
            <person name="Meyer-Rochow V.B."/>
            <person name="Ballantyne L."/>
            <person name="Zhu X."/>
        </authorList>
    </citation>
    <scope>NUCLEOTIDE SEQUENCE [LARGE SCALE GENOMIC DNA]</scope>
    <source>
        <strain evidence="1">XCY_ONT2</strain>
    </source>
</reference>